<sequence length="360" mass="40007">MRDALELERKLQQDARHFDFFQALRLIDCAHPQRPRLGTSPSARDDAVRIAQDAELIFHPSTLSGYTPGVDGRPGRLAVNFLGLLGPNGPLPTHLTAYVRERERHANDRTLARFLDMFHHRMLTLFYRAWAAAQPVVSADRADEDRFSAYVGSLFGLGTPALRERDTVPDHAKLHFAGLLAAPTRHAGGLRLILEQFFGVPVEVESWSGHWLSLPADQHTRLGGARLGVSSVVGTQVWDCQHKFRIVIGPLGYEAFQRFLPRSASLRKLVDWVRNYVRDPLDWDVTLHLRRDEVPALRLCGDMAASSGASVPGNRTAACGARLGWTTWLSSGAPVHDKHRVVIALNAPTATTRQPETLHG</sequence>
<comment type="caution">
    <text evidence="1">The sequence shown here is derived from an EMBL/GenBank/DDBJ whole genome shotgun (WGS) entry which is preliminary data.</text>
</comment>
<organism evidence="1 2">
    <name type="scientific">Paraburkholderia rhynchosiae</name>
    <dbReference type="NCBI Taxonomy" id="487049"/>
    <lineage>
        <taxon>Bacteria</taxon>
        <taxon>Pseudomonadati</taxon>
        <taxon>Pseudomonadota</taxon>
        <taxon>Betaproteobacteria</taxon>
        <taxon>Burkholderiales</taxon>
        <taxon>Burkholderiaceae</taxon>
        <taxon>Paraburkholderia</taxon>
    </lineage>
</organism>
<evidence type="ECO:0000313" key="2">
    <source>
        <dbReference type="Proteomes" id="UP001629235"/>
    </source>
</evidence>
<dbReference type="Proteomes" id="UP001629235">
    <property type="component" value="Unassembled WGS sequence"/>
</dbReference>
<accession>A0ACC7N5N5</accession>
<gene>
    <name evidence="1" type="primary">tssG</name>
    <name evidence="1" type="ORF">PQR01_05025</name>
</gene>
<dbReference type="EMBL" id="JAQQDW010000006">
    <property type="protein sequence ID" value="MFM0102858.1"/>
    <property type="molecule type" value="Genomic_DNA"/>
</dbReference>
<evidence type="ECO:0000313" key="1">
    <source>
        <dbReference type="EMBL" id="MFM0102858.1"/>
    </source>
</evidence>
<keyword evidence="2" id="KW-1185">Reference proteome</keyword>
<name>A0ACC7N5N5_9BURK</name>
<protein>
    <submittedName>
        <fullName evidence="1">Type VI secretion system baseplate subunit TssG</fullName>
    </submittedName>
</protein>
<proteinExistence type="predicted"/>
<reference evidence="1 2" key="1">
    <citation type="journal article" date="2024" name="Chem. Sci.">
        <title>Discovery of megapolipeptins by genome mining of a Burkholderiales bacteria collection.</title>
        <authorList>
            <person name="Paulo B.S."/>
            <person name="Recchia M.J.J."/>
            <person name="Lee S."/>
            <person name="Fergusson C.H."/>
            <person name="Romanowski S.B."/>
            <person name="Hernandez A."/>
            <person name="Krull N."/>
            <person name="Liu D.Y."/>
            <person name="Cavanagh H."/>
            <person name="Bos A."/>
            <person name="Gray C.A."/>
            <person name="Murphy B.T."/>
            <person name="Linington R.G."/>
            <person name="Eustaquio A.S."/>
        </authorList>
    </citation>
    <scope>NUCLEOTIDE SEQUENCE [LARGE SCALE GENOMIC DNA]</scope>
    <source>
        <strain evidence="1 2">RL18-126-BIB-B</strain>
    </source>
</reference>